<name>A0ABS8WEM5_DATST</name>
<comment type="caution">
    <text evidence="2">The sequence shown here is derived from an EMBL/GenBank/DDBJ whole genome shotgun (WGS) entry which is preliminary data.</text>
</comment>
<organism evidence="2 3">
    <name type="scientific">Datura stramonium</name>
    <name type="common">Jimsonweed</name>
    <name type="synonym">Common thornapple</name>
    <dbReference type="NCBI Taxonomy" id="4076"/>
    <lineage>
        <taxon>Eukaryota</taxon>
        <taxon>Viridiplantae</taxon>
        <taxon>Streptophyta</taxon>
        <taxon>Embryophyta</taxon>
        <taxon>Tracheophyta</taxon>
        <taxon>Spermatophyta</taxon>
        <taxon>Magnoliopsida</taxon>
        <taxon>eudicotyledons</taxon>
        <taxon>Gunneridae</taxon>
        <taxon>Pentapetalae</taxon>
        <taxon>asterids</taxon>
        <taxon>lamiids</taxon>
        <taxon>Solanales</taxon>
        <taxon>Solanaceae</taxon>
        <taxon>Solanoideae</taxon>
        <taxon>Datureae</taxon>
        <taxon>Datura</taxon>
    </lineage>
</organism>
<protein>
    <submittedName>
        <fullName evidence="2">Uncharacterized protein</fullName>
    </submittedName>
</protein>
<feature type="non-terminal residue" evidence="2">
    <location>
        <position position="1"/>
    </location>
</feature>
<sequence length="68" mass="7656">GCKGVAEDSEPATNAQKSPHYYDKGSGVCDTYVDNRVWKPKTIGGTTLTIYERHIHDESYMTHIYGMM</sequence>
<evidence type="ECO:0000313" key="2">
    <source>
        <dbReference type="EMBL" id="MCE3049238.1"/>
    </source>
</evidence>
<accession>A0ABS8WEM5</accession>
<gene>
    <name evidence="2" type="ORF">HAX54_044448</name>
</gene>
<feature type="region of interest" description="Disordered" evidence="1">
    <location>
        <begin position="1"/>
        <end position="20"/>
    </location>
</feature>
<reference evidence="2 3" key="1">
    <citation type="journal article" date="2021" name="BMC Genomics">
        <title>Datura genome reveals duplications of psychoactive alkaloid biosynthetic genes and high mutation rate following tissue culture.</title>
        <authorList>
            <person name="Rajewski A."/>
            <person name="Carter-House D."/>
            <person name="Stajich J."/>
            <person name="Litt A."/>
        </authorList>
    </citation>
    <scope>NUCLEOTIDE SEQUENCE [LARGE SCALE GENOMIC DNA]</scope>
    <source>
        <strain evidence="2">AR-01</strain>
    </source>
</reference>
<dbReference type="Proteomes" id="UP000823775">
    <property type="component" value="Unassembled WGS sequence"/>
</dbReference>
<proteinExistence type="predicted"/>
<dbReference type="EMBL" id="JACEIK010006772">
    <property type="protein sequence ID" value="MCE3049238.1"/>
    <property type="molecule type" value="Genomic_DNA"/>
</dbReference>
<evidence type="ECO:0000313" key="3">
    <source>
        <dbReference type="Proteomes" id="UP000823775"/>
    </source>
</evidence>
<keyword evidence="3" id="KW-1185">Reference proteome</keyword>
<evidence type="ECO:0000256" key="1">
    <source>
        <dbReference type="SAM" id="MobiDB-lite"/>
    </source>
</evidence>
<feature type="non-terminal residue" evidence="2">
    <location>
        <position position="68"/>
    </location>
</feature>